<proteinExistence type="predicted"/>
<protein>
    <recommendedName>
        <fullName evidence="3">3-oxoacyl-ACP synthase</fullName>
    </recommendedName>
</protein>
<name>A0A1H2U7S9_9FLAO</name>
<dbReference type="OrthoDB" id="1071350at2"/>
<dbReference type="EMBL" id="FNND01000002">
    <property type="protein sequence ID" value="SDW51669.1"/>
    <property type="molecule type" value="Genomic_DNA"/>
</dbReference>
<gene>
    <name evidence="1" type="ORF">SAMN05444420_102431</name>
</gene>
<evidence type="ECO:0000313" key="2">
    <source>
        <dbReference type="Proteomes" id="UP000182771"/>
    </source>
</evidence>
<dbReference type="Proteomes" id="UP000182771">
    <property type="component" value="Unassembled WGS sequence"/>
</dbReference>
<dbReference type="RefSeq" id="WP_016420007.1">
    <property type="nucleotide sequence ID" value="NZ_FNND01000002.1"/>
</dbReference>
<accession>A0A1H2U7S9</accession>
<evidence type="ECO:0008006" key="3">
    <source>
        <dbReference type="Google" id="ProtNLM"/>
    </source>
</evidence>
<reference evidence="1 2" key="1">
    <citation type="submission" date="2016-10" db="EMBL/GenBank/DDBJ databases">
        <authorList>
            <person name="Varghese N."/>
            <person name="Submissions S."/>
        </authorList>
    </citation>
    <scope>NUCLEOTIDE SEQUENCE [LARGE SCALE GENOMIC DNA]</scope>
    <source>
        <strain evidence="1 2">DSM 11449</strain>
    </source>
</reference>
<evidence type="ECO:0000313" key="1">
    <source>
        <dbReference type="EMBL" id="SDW51669.1"/>
    </source>
</evidence>
<dbReference type="AlphaFoldDB" id="A0A1H2U7S9"/>
<keyword evidence="2" id="KW-1185">Reference proteome</keyword>
<organism evidence="1 2">
    <name type="scientific">Capnocytophaga granulosa</name>
    <dbReference type="NCBI Taxonomy" id="45242"/>
    <lineage>
        <taxon>Bacteria</taxon>
        <taxon>Pseudomonadati</taxon>
        <taxon>Bacteroidota</taxon>
        <taxon>Flavobacteriia</taxon>
        <taxon>Flavobacteriales</taxon>
        <taxon>Flavobacteriaceae</taxon>
        <taxon>Capnocytophaga</taxon>
    </lineage>
</organism>
<dbReference type="GeneID" id="85016520"/>
<sequence>MKTCKIYKGAIIVNGSFVFEMLGGDFSTFAKGAYKHLGIDYPKFFKMDALSKLAFLGVEYLLEGFSSEEKEGLALVFANHSASLDTDLRHQETIQDPNNYYPSPAIFVYTLPNICLGEIAIRHGLRTESSFFIFDQYPSEFFSQYSQYLLQVGKAKKVLCAWVELMAEDYCLTINIME</sequence>
<comment type="caution">
    <text evidence="1">The sequence shown here is derived from an EMBL/GenBank/DDBJ whole genome shotgun (WGS) entry which is preliminary data.</text>
</comment>